<dbReference type="PANTHER" id="PTHR10602">
    <property type="entry name" value="EUKARYOTIC TRANSLATION INITIATION FACTOR 2 SUBUNIT 1"/>
    <property type="match status" value="1"/>
</dbReference>
<reference evidence="5" key="1">
    <citation type="journal article" date="2020" name="bioRxiv">
        <title>A rank-normalized archaeal taxonomy based on genome phylogeny resolves widespread incomplete and uneven classifications.</title>
        <authorList>
            <person name="Rinke C."/>
            <person name="Chuvochina M."/>
            <person name="Mussig A.J."/>
            <person name="Chaumeil P.-A."/>
            <person name="Waite D.W."/>
            <person name="Whitman W.B."/>
            <person name="Parks D.H."/>
            <person name="Hugenholtz P."/>
        </authorList>
    </citation>
    <scope>NUCLEOTIDE SEQUENCE</scope>
    <source>
        <strain evidence="5">UBA10219</strain>
    </source>
</reference>
<dbReference type="SUPFAM" id="SSF110993">
    <property type="entry name" value="eIF-2-alpha, C-terminal domain"/>
    <property type="match status" value="1"/>
</dbReference>
<dbReference type="InterPro" id="IPR024055">
    <property type="entry name" value="TIF2_asu_C"/>
</dbReference>
<dbReference type="SUPFAM" id="SSF116742">
    <property type="entry name" value="eIF2alpha middle domain-like"/>
    <property type="match status" value="1"/>
</dbReference>
<dbReference type="PROSITE" id="PS50126">
    <property type="entry name" value="S1"/>
    <property type="match status" value="1"/>
</dbReference>
<evidence type="ECO:0000259" key="4">
    <source>
        <dbReference type="PROSITE" id="PS50126"/>
    </source>
</evidence>
<dbReference type="GO" id="GO:0003743">
    <property type="term" value="F:translation initiation factor activity"/>
    <property type="evidence" value="ECO:0007669"/>
    <property type="project" value="UniProtKB-KW"/>
</dbReference>
<dbReference type="Pfam" id="PF00575">
    <property type="entry name" value="S1"/>
    <property type="match status" value="1"/>
</dbReference>
<keyword evidence="2" id="KW-0396">Initiation factor</keyword>
<evidence type="ECO:0000256" key="3">
    <source>
        <dbReference type="ARBA" id="ARBA00022917"/>
    </source>
</evidence>
<dbReference type="CDD" id="cd04452">
    <property type="entry name" value="S1_IF2_alpha"/>
    <property type="match status" value="1"/>
</dbReference>
<evidence type="ECO:0000256" key="2">
    <source>
        <dbReference type="ARBA" id="ARBA00022540"/>
    </source>
</evidence>
<keyword evidence="3" id="KW-0648">Protein biosynthesis</keyword>
<dbReference type="SMART" id="SM00316">
    <property type="entry name" value="S1"/>
    <property type="match status" value="1"/>
</dbReference>
<dbReference type="Gene3D" id="2.40.50.140">
    <property type="entry name" value="Nucleic acid-binding proteins"/>
    <property type="match status" value="1"/>
</dbReference>
<comment type="caution">
    <text evidence="5">The sequence shown here is derived from an EMBL/GenBank/DDBJ whole genome shotgun (WGS) entry which is preliminary data.</text>
</comment>
<evidence type="ECO:0000313" key="7">
    <source>
        <dbReference type="Proteomes" id="UP000564964"/>
    </source>
</evidence>
<feature type="domain" description="S1 motif" evidence="4">
    <location>
        <begin position="10"/>
        <end position="81"/>
    </location>
</feature>
<dbReference type="InterPro" id="IPR044126">
    <property type="entry name" value="S1_IF2_alpha"/>
</dbReference>
<dbReference type="Proteomes" id="UP000678237">
    <property type="component" value="Unassembled WGS sequence"/>
</dbReference>
<dbReference type="EMBL" id="JAGVWE010000002">
    <property type="protein sequence ID" value="MBS3062420.1"/>
    <property type="molecule type" value="Genomic_DNA"/>
</dbReference>
<dbReference type="Gene3D" id="3.30.70.1130">
    <property type="entry name" value="EIF_2_alpha"/>
    <property type="match status" value="1"/>
</dbReference>
<dbReference type="EMBL" id="DUGH01000125">
    <property type="protein sequence ID" value="HIH16796.1"/>
    <property type="molecule type" value="Genomic_DNA"/>
</dbReference>
<reference evidence="6" key="3">
    <citation type="submission" date="2021-05" db="EMBL/GenBank/DDBJ databases">
        <title>Protein family content uncovers lineage relationships and bacterial pathway maintenance mechanisms in DPANN archaea.</title>
        <authorList>
            <person name="Castelle C.J."/>
            <person name="Meheust R."/>
            <person name="Jaffe A.L."/>
            <person name="Seitz K."/>
            <person name="Gong X."/>
            <person name="Baker B.J."/>
            <person name="Banfield J.F."/>
        </authorList>
    </citation>
    <scope>NUCLEOTIDE SEQUENCE</scope>
    <source>
        <strain evidence="6">RIFCSPLOWO2_01_FULL_58_19</strain>
    </source>
</reference>
<comment type="similarity">
    <text evidence="1">Belongs to the eIF-2-alpha family.</text>
</comment>
<dbReference type="InterPro" id="IPR024054">
    <property type="entry name" value="TIF2_asu_middle_sf"/>
</dbReference>
<accession>A0A7J4JNJ4</accession>
<evidence type="ECO:0000313" key="6">
    <source>
        <dbReference type="EMBL" id="MBS3062420.1"/>
    </source>
</evidence>
<dbReference type="AlphaFoldDB" id="A0A7J4JNJ4"/>
<evidence type="ECO:0000313" key="5">
    <source>
        <dbReference type="EMBL" id="HIH16796.1"/>
    </source>
</evidence>
<sequence length="258" mass="28950">MPDIQIPEPTEIVVCKVVKILDYGVFVELLEYPGVQGFVHISQVASSWIKNIRNFVKENQVRVAQVVNIDYKKEQIDLSFNKVNPTTQRLKIEEYKQTKRSQKLLELVAREKKVPLEEVLAAIEKPLLEKYDSLYEAFQAMLVEGDAAATGVDKKWLPALMEVVEKNIETPIRTVKGVLTVSSPRPEGALEIKNALVQAKNAKREAGVGMLYLGSGKWMVKVSSTDYKQAERVLREVAGDVSTLMAKAKGEAAFEKME</sequence>
<dbReference type="Pfam" id="PF07541">
    <property type="entry name" value="EIF_2_alpha"/>
    <property type="match status" value="1"/>
</dbReference>
<proteinExistence type="inferred from homology"/>
<dbReference type="GO" id="GO:0003723">
    <property type="term" value="F:RNA binding"/>
    <property type="evidence" value="ECO:0007669"/>
    <property type="project" value="InterPro"/>
</dbReference>
<dbReference type="GO" id="GO:0043022">
    <property type="term" value="F:ribosome binding"/>
    <property type="evidence" value="ECO:0007669"/>
    <property type="project" value="TreeGrafter"/>
</dbReference>
<dbReference type="PANTHER" id="PTHR10602:SF0">
    <property type="entry name" value="EUKARYOTIC TRANSLATION INITIATION FACTOR 2 SUBUNIT 1"/>
    <property type="match status" value="1"/>
</dbReference>
<dbReference type="SUPFAM" id="SSF50249">
    <property type="entry name" value="Nucleic acid-binding proteins"/>
    <property type="match status" value="1"/>
</dbReference>
<dbReference type="InterPro" id="IPR011488">
    <property type="entry name" value="TIF_2_asu"/>
</dbReference>
<dbReference type="InterPro" id="IPR012340">
    <property type="entry name" value="NA-bd_OB-fold"/>
</dbReference>
<protein>
    <submittedName>
        <fullName evidence="5">S1 RNA-binding domain-containing protein</fullName>
    </submittedName>
</protein>
<gene>
    <name evidence="5" type="ORF">HA252_05305</name>
    <name evidence="6" type="ORF">J4203_00980</name>
</gene>
<dbReference type="InterPro" id="IPR003029">
    <property type="entry name" value="S1_domain"/>
</dbReference>
<reference evidence="6" key="2">
    <citation type="submission" date="2021-03" db="EMBL/GenBank/DDBJ databases">
        <authorList>
            <person name="Jaffe A."/>
        </authorList>
    </citation>
    <scope>NUCLEOTIDE SEQUENCE</scope>
    <source>
        <strain evidence="6">RIFCSPLOWO2_01_FULL_58_19</strain>
    </source>
</reference>
<name>A0A7J4JNJ4_9ARCH</name>
<dbReference type="Proteomes" id="UP000564964">
    <property type="component" value="Unassembled WGS sequence"/>
</dbReference>
<evidence type="ECO:0000256" key="1">
    <source>
        <dbReference type="ARBA" id="ARBA00007223"/>
    </source>
</evidence>
<organism evidence="5 7">
    <name type="scientific">Candidatus Iainarchaeum sp</name>
    <dbReference type="NCBI Taxonomy" id="3101447"/>
    <lineage>
        <taxon>Archaea</taxon>
        <taxon>Candidatus Iainarchaeota</taxon>
        <taxon>Candidatus Iainarchaeia</taxon>
        <taxon>Candidatus Iainarchaeales</taxon>
        <taxon>Candidatus Iainarchaeaceae</taxon>
        <taxon>Candidatus Iainarchaeum</taxon>
    </lineage>
</organism>
<dbReference type="Gene3D" id="1.10.150.190">
    <property type="entry name" value="Translation initiation factor 2, subunit 1, domain 2"/>
    <property type="match status" value="1"/>
</dbReference>